<evidence type="ECO:0000256" key="1">
    <source>
        <dbReference type="ARBA" id="ARBA00004685"/>
    </source>
</evidence>
<feature type="compositionally biased region" description="Basic and acidic residues" evidence="4">
    <location>
        <begin position="1"/>
        <end position="11"/>
    </location>
</feature>
<sequence length="136" mass="15666">MRVEETVHYDQRTTSGQKEWPYTRPQGSGNVRLGSGHQLYIASAFHQMHCIELFSAALIGDKEVTRGHLQHCLNYMREVALCRPDLTLEPGDFTERNFTTDRVGATHICRDWEAEYEAVASNTLEWVEFKKTYGVK</sequence>
<evidence type="ECO:0000313" key="5">
    <source>
        <dbReference type="EMBL" id="KAL0961077.1"/>
    </source>
</evidence>
<evidence type="ECO:0000256" key="4">
    <source>
        <dbReference type="SAM" id="MobiDB-lite"/>
    </source>
</evidence>
<name>A0ABR3JZ10_9AGAR</name>
<dbReference type="Proteomes" id="UP001556367">
    <property type="component" value="Unassembled WGS sequence"/>
</dbReference>
<comment type="pathway">
    <text evidence="1">Mycotoxin biosynthesis.</text>
</comment>
<dbReference type="PANTHER" id="PTHR33365">
    <property type="entry name" value="YALI0B05434P"/>
    <property type="match status" value="1"/>
</dbReference>
<accession>A0ABR3JZ10</accession>
<keyword evidence="2" id="KW-0560">Oxidoreductase</keyword>
<dbReference type="EMBL" id="JASNQZ010000001">
    <property type="protein sequence ID" value="KAL0961077.1"/>
    <property type="molecule type" value="Genomic_DNA"/>
</dbReference>
<comment type="similarity">
    <text evidence="3">Belongs to the ustYa family.</text>
</comment>
<evidence type="ECO:0000313" key="6">
    <source>
        <dbReference type="Proteomes" id="UP001556367"/>
    </source>
</evidence>
<evidence type="ECO:0000256" key="3">
    <source>
        <dbReference type="ARBA" id="ARBA00035112"/>
    </source>
</evidence>
<comment type="caution">
    <text evidence="5">The sequence shown here is derived from an EMBL/GenBank/DDBJ whole genome shotgun (WGS) entry which is preliminary data.</text>
</comment>
<keyword evidence="6" id="KW-1185">Reference proteome</keyword>
<dbReference type="Pfam" id="PF11807">
    <property type="entry name" value="UstYa"/>
    <property type="match status" value="1"/>
</dbReference>
<organism evidence="5 6">
    <name type="scientific">Hohenbuehelia grisea</name>
    <dbReference type="NCBI Taxonomy" id="104357"/>
    <lineage>
        <taxon>Eukaryota</taxon>
        <taxon>Fungi</taxon>
        <taxon>Dikarya</taxon>
        <taxon>Basidiomycota</taxon>
        <taxon>Agaricomycotina</taxon>
        <taxon>Agaricomycetes</taxon>
        <taxon>Agaricomycetidae</taxon>
        <taxon>Agaricales</taxon>
        <taxon>Pleurotineae</taxon>
        <taxon>Pleurotaceae</taxon>
        <taxon>Hohenbuehelia</taxon>
    </lineage>
</organism>
<evidence type="ECO:0000256" key="2">
    <source>
        <dbReference type="ARBA" id="ARBA00023002"/>
    </source>
</evidence>
<protein>
    <submittedName>
        <fullName evidence="5">Uncharacterized protein</fullName>
    </submittedName>
</protein>
<dbReference type="InterPro" id="IPR021765">
    <property type="entry name" value="UstYa-like"/>
</dbReference>
<proteinExistence type="inferred from homology"/>
<feature type="region of interest" description="Disordered" evidence="4">
    <location>
        <begin position="1"/>
        <end position="25"/>
    </location>
</feature>
<dbReference type="PANTHER" id="PTHR33365:SF11">
    <property type="entry name" value="TAT PATHWAY SIGNAL SEQUENCE"/>
    <property type="match status" value="1"/>
</dbReference>
<gene>
    <name evidence="5" type="ORF">HGRIS_006060</name>
</gene>
<reference evidence="6" key="1">
    <citation type="submission" date="2024-06" db="EMBL/GenBank/DDBJ databases">
        <title>Multi-omics analyses provide insights into the biosynthesis of the anticancer antibiotic pleurotin in Hohenbuehelia grisea.</title>
        <authorList>
            <person name="Weaver J.A."/>
            <person name="Alberti F."/>
        </authorList>
    </citation>
    <scope>NUCLEOTIDE SEQUENCE [LARGE SCALE GENOMIC DNA]</scope>
    <source>
        <strain evidence="6">T-177</strain>
    </source>
</reference>